<dbReference type="EMBL" id="JAGEMK010000003">
    <property type="protein sequence ID" value="MBO1751786.1"/>
    <property type="molecule type" value="Genomic_DNA"/>
</dbReference>
<dbReference type="RefSeq" id="WP_208055452.1">
    <property type="nucleotide sequence ID" value="NZ_JAGEMK010000003.1"/>
</dbReference>
<dbReference type="PROSITE" id="PS51257">
    <property type="entry name" value="PROKAR_LIPOPROTEIN"/>
    <property type="match status" value="1"/>
</dbReference>
<dbReference type="Pfam" id="PF21172">
    <property type="entry name" value="CueP"/>
    <property type="match status" value="1"/>
</dbReference>
<gene>
    <name evidence="2" type="ORF">J4G33_08230</name>
</gene>
<evidence type="ECO:0000313" key="3">
    <source>
        <dbReference type="Proteomes" id="UP000664209"/>
    </source>
</evidence>
<keyword evidence="1" id="KW-0732">Signal</keyword>
<reference evidence="2" key="1">
    <citation type="submission" date="2021-03" db="EMBL/GenBank/DDBJ databases">
        <title>Actinotalea soli sp. nov., isolated from soil.</title>
        <authorList>
            <person name="Ping W."/>
            <person name="Zhang J."/>
        </authorList>
    </citation>
    <scope>NUCLEOTIDE SEQUENCE</scope>
    <source>
        <strain evidence="2">BY-33</strain>
    </source>
</reference>
<proteinExistence type="predicted"/>
<organism evidence="2 3">
    <name type="scientific">Actinotalea soli</name>
    <dbReference type="NCBI Taxonomy" id="2819234"/>
    <lineage>
        <taxon>Bacteria</taxon>
        <taxon>Bacillati</taxon>
        <taxon>Actinomycetota</taxon>
        <taxon>Actinomycetes</taxon>
        <taxon>Micrococcales</taxon>
        <taxon>Cellulomonadaceae</taxon>
        <taxon>Actinotalea</taxon>
    </lineage>
</organism>
<evidence type="ECO:0000313" key="2">
    <source>
        <dbReference type="EMBL" id="MBO1751786.1"/>
    </source>
</evidence>
<dbReference type="InterPro" id="IPR047808">
    <property type="entry name" value="CueP-like"/>
</dbReference>
<evidence type="ECO:0000256" key="1">
    <source>
        <dbReference type="SAM" id="SignalP"/>
    </source>
</evidence>
<sequence>MMRRPVLAAAALALVLAGCSSAAPETTPAPETDAAGQALLERHGLEGMDTREVIDHLDRLGGEDRPSTLMASVRADELLLTEGEEELSLEMPAEELYVAVAPYVDQTHDCAFHSLTTCQGELAEREVEVTILDDSGAVLVEETTTTYANGFVGYWLPRDVEGTIEMTVDGQRGEVPFTTADDGLTCLTTLQMT</sequence>
<dbReference type="NCBIfam" id="NF038094">
    <property type="entry name" value="CueP_fam"/>
    <property type="match status" value="1"/>
</dbReference>
<name>A0A939LPC3_9CELL</name>
<keyword evidence="3" id="KW-1185">Reference proteome</keyword>
<accession>A0A939LPC3</accession>
<dbReference type="Gene3D" id="2.60.40.3700">
    <property type="match status" value="1"/>
</dbReference>
<dbReference type="AlphaFoldDB" id="A0A939LPC3"/>
<comment type="caution">
    <text evidence="2">The sequence shown here is derived from an EMBL/GenBank/DDBJ whole genome shotgun (WGS) entry which is preliminary data.</text>
</comment>
<protein>
    <submittedName>
        <fullName evidence="2">CueP family metal-binding protein</fullName>
    </submittedName>
</protein>
<feature type="signal peptide" evidence="1">
    <location>
        <begin position="1"/>
        <end position="22"/>
    </location>
</feature>
<dbReference type="Proteomes" id="UP000664209">
    <property type="component" value="Unassembled WGS sequence"/>
</dbReference>
<feature type="chain" id="PRO_5037757839" evidence="1">
    <location>
        <begin position="23"/>
        <end position="193"/>
    </location>
</feature>